<protein>
    <submittedName>
        <fullName evidence="3">Uncharacterized protein</fullName>
    </submittedName>
</protein>
<evidence type="ECO:0000256" key="1">
    <source>
        <dbReference type="SAM" id="Coils"/>
    </source>
</evidence>
<organism evidence="3 4">
    <name type="scientific">Tanacetum coccineum</name>
    <dbReference type="NCBI Taxonomy" id="301880"/>
    <lineage>
        <taxon>Eukaryota</taxon>
        <taxon>Viridiplantae</taxon>
        <taxon>Streptophyta</taxon>
        <taxon>Embryophyta</taxon>
        <taxon>Tracheophyta</taxon>
        <taxon>Spermatophyta</taxon>
        <taxon>Magnoliopsida</taxon>
        <taxon>eudicotyledons</taxon>
        <taxon>Gunneridae</taxon>
        <taxon>Pentapetalae</taxon>
        <taxon>asterids</taxon>
        <taxon>campanulids</taxon>
        <taxon>Asterales</taxon>
        <taxon>Asteraceae</taxon>
        <taxon>Asteroideae</taxon>
        <taxon>Anthemideae</taxon>
        <taxon>Anthemidinae</taxon>
        <taxon>Tanacetum</taxon>
    </lineage>
</organism>
<gene>
    <name evidence="3" type="ORF">Tco_1094142</name>
</gene>
<evidence type="ECO:0000313" key="4">
    <source>
        <dbReference type="Proteomes" id="UP001151760"/>
    </source>
</evidence>
<reference evidence="3" key="2">
    <citation type="submission" date="2022-01" db="EMBL/GenBank/DDBJ databases">
        <authorList>
            <person name="Yamashiro T."/>
            <person name="Shiraishi A."/>
            <person name="Satake H."/>
            <person name="Nakayama K."/>
        </authorList>
    </citation>
    <scope>NUCLEOTIDE SEQUENCE</scope>
</reference>
<keyword evidence="1" id="KW-0175">Coiled coil</keyword>
<comment type="caution">
    <text evidence="3">The sequence shown here is derived from an EMBL/GenBank/DDBJ whole genome shotgun (WGS) entry which is preliminary data.</text>
</comment>
<dbReference type="EMBL" id="BQNB010020693">
    <property type="protein sequence ID" value="GJT98624.1"/>
    <property type="molecule type" value="Genomic_DNA"/>
</dbReference>
<evidence type="ECO:0000313" key="3">
    <source>
        <dbReference type="EMBL" id="GJT98624.1"/>
    </source>
</evidence>
<accession>A0ABQ5IG13</accession>
<sequence length="332" mass="35049">MTTPRPSVTPRAGVLIPFIILFDSDDEVTTLLVRPAPPSPDYVAASPDYSPDSDLDSDLSKDDSPGQDQTETAESLPTQITLTSVVHLPPPSLFPSSSSPPPSLLPSSSSPPPLLLPSSSLPPPSLLPSSSLPPPSLLPSSSSPPPSLLPSSSSSPPPSLLSSSSRKRSRSPSPLPSLTVPLPPPAVPLPPPAVPLPPTVVPPEHIESVGDDVKTLHARLTFDEQGSVTLRAKVESLEQHDVVTSESLRIARGGITRLQLQAIVHTLKAVMTEQEVEALHARAEAVEQRAEALQASLGAAQMDIKDLIESSRTDRLEMAELQSRAHDIKASF</sequence>
<keyword evidence="4" id="KW-1185">Reference proteome</keyword>
<dbReference type="Proteomes" id="UP001151760">
    <property type="component" value="Unassembled WGS sequence"/>
</dbReference>
<feature type="compositionally biased region" description="Low complexity" evidence="2">
    <location>
        <begin position="149"/>
        <end position="164"/>
    </location>
</feature>
<feature type="coiled-coil region" evidence="1">
    <location>
        <begin position="269"/>
        <end position="303"/>
    </location>
</feature>
<feature type="compositionally biased region" description="Pro residues" evidence="2">
    <location>
        <begin position="88"/>
        <end position="148"/>
    </location>
</feature>
<evidence type="ECO:0000256" key="2">
    <source>
        <dbReference type="SAM" id="MobiDB-lite"/>
    </source>
</evidence>
<feature type="region of interest" description="Disordered" evidence="2">
    <location>
        <begin position="32"/>
        <end position="184"/>
    </location>
</feature>
<name>A0ABQ5IG13_9ASTR</name>
<feature type="compositionally biased region" description="Polar residues" evidence="2">
    <location>
        <begin position="66"/>
        <end position="84"/>
    </location>
</feature>
<reference evidence="3" key="1">
    <citation type="journal article" date="2022" name="Int. J. Mol. Sci.">
        <title>Draft Genome of Tanacetum Coccineum: Genomic Comparison of Closely Related Tanacetum-Family Plants.</title>
        <authorList>
            <person name="Yamashiro T."/>
            <person name="Shiraishi A."/>
            <person name="Nakayama K."/>
            <person name="Satake H."/>
        </authorList>
    </citation>
    <scope>NUCLEOTIDE SEQUENCE</scope>
</reference>
<proteinExistence type="predicted"/>